<dbReference type="GO" id="GO:0006888">
    <property type="term" value="P:endoplasmic reticulum to Golgi vesicle-mediated transport"/>
    <property type="evidence" value="ECO:0007669"/>
    <property type="project" value="TreeGrafter"/>
</dbReference>
<dbReference type="InterPro" id="IPR016460">
    <property type="entry name" value="COPB1"/>
</dbReference>
<organism evidence="1 2">
    <name type="scientific">Fraxinus pennsylvanica</name>
    <dbReference type="NCBI Taxonomy" id="56036"/>
    <lineage>
        <taxon>Eukaryota</taxon>
        <taxon>Viridiplantae</taxon>
        <taxon>Streptophyta</taxon>
        <taxon>Embryophyta</taxon>
        <taxon>Tracheophyta</taxon>
        <taxon>Spermatophyta</taxon>
        <taxon>Magnoliopsida</taxon>
        <taxon>eudicotyledons</taxon>
        <taxon>Gunneridae</taxon>
        <taxon>Pentapetalae</taxon>
        <taxon>asterids</taxon>
        <taxon>lamiids</taxon>
        <taxon>Lamiales</taxon>
        <taxon>Oleaceae</taxon>
        <taxon>Oleeae</taxon>
        <taxon>Fraxinus</taxon>
    </lineage>
</organism>
<dbReference type="GO" id="GO:0006886">
    <property type="term" value="P:intracellular protein transport"/>
    <property type="evidence" value="ECO:0007669"/>
    <property type="project" value="InterPro"/>
</dbReference>
<dbReference type="Proteomes" id="UP000834106">
    <property type="component" value="Chromosome 23"/>
</dbReference>
<dbReference type="GO" id="GO:0006891">
    <property type="term" value="P:intra-Golgi vesicle-mediated transport"/>
    <property type="evidence" value="ECO:0007669"/>
    <property type="project" value="TreeGrafter"/>
</dbReference>
<proteinExistence type="predicted"/>
<dbReference type="GO" id="GO:0030126">
    <property type="term" value="C:COPI vesicle coat"/>
    <property type="evidence" value="ECO:0007669"/>
    <property type="project" value="TreeGrafter"/>
</dbReference>
<evidence type="ECO:0000313" key="2">
    <source>
        <dbReference type="Proteomes" id="UP000834106"/>
    </source>
</evidence>
<gene>
    <name evidence="1" type="ORF">FPE_LOCUS35216</name>
</gene>
<accession>A0AAD2AGK2</accession>
<keyword evidence="2" id="KW-1185">Reference proteome</keyword>
<name>A0AAD2AGK2_9LAMI</name>
<protein>
    <submittedName>
        <fullName evidence="1">Uncharacterized protein</fullName>
    </submittedName>
</protein>
<sequence>MEKSCSLLVHFDKGTPTLTNEIKKALEGNDVPAKIDAMKNIIMLLLNGETLPQLFVTRLLDTFYHIGAARANSITVSSKRPAILADGTYATQSAASETTFTPQTVVQG</sequence>
<reference evidence="1" key="1">
    <citation type="submission" date="2023-05" db="EMBL/GenBank/DDBJ databases">
        <authorList>
            <person name="Huff M."/>
        </authorList>
    </citation>
    <scope>NUCLEOTIDE SEQUENCE</scope>
</reference>
<dbReference type="EMBL" id="OU503058">
    <property type="protein sequence ID" value="CAI9787786.1"/>
    <property type="molecule type" value="Genomic_DNA"/>
</dbReference>
<dbReference type="PANTHER" id="PTHR10635:SF0">
    <property type="entry name" value="COATOMER SUBUNIT BETA"/>
    <property type="match status" value="1"/>
</dbReference>
<dbReference type="PANTHER" id="PTHR10635">
    <property type="entry name" value="COATOMER SUBUNIT BETA"/>
    <property type="match status" value="1"/>
</dbReference>
<dbReference type="AlphaFoldDB" id="A0AAD2AGK2"/>
<evidence type="ECO:0000313" key="1">
    <source>
        <dbReference type="EMBL" id="CAI9787786.1"/>
    </source>
</evidence>